<dbReference type="PANTHER" id="PTHR15678:SF6">
    <property type="entry name" value="BRIDGE-LIKE LIPID TRANSFER PROTEIN FAMILY MEMBER 2"/>
    <property type="match status" value="1"/>
</dbReference>
<dbReference type="InterPro" id="IPR045167">
    <property type="entry name" value="Hobbit"/>
</dbReference>
<feature type="chain" id="PRO_5036271557" evidence="1">
    <location>
        <begin position="26"/>
        <end position="275"/>
    </location>
</feature>
<keyword evidence="1" id="KW-0732">Signal</keyword>
<dbReference type="Proteomes" id="UP000747110">
    <property type="component" value="Unassembled WGS sequence"/>
</dbReference>
<dbReference type="AlphaFoldDB" id="A0A8J4CQD9"/>
<gene>
    <name evidence="2" type="ORF">Vretifemale_14773</name>
    <name evidence="3" type="ORF">Vretimale_11635</name>
    <name evidence="4" type="ORF">Vretimale_11638</name>
</gene>
<organism evidence="2 5">
    <name type="scientific">Volvox reticuliferus</name>
    <dbReference type="NCBI Taxonomy" id="1737510"/>
    <lineage>
        <taxon>Eukaryota</taxon>
        <taxon>Viridiplantae</taxon>
        <taxon>Chlorophyta</taxon>
        <taxon>core chlorophytes</taxon>
        <taxon>Chlorophyceae</taxon>
        <taxon>CS clade</taxon>
        <taxon>Chlamydomonadales</taxon>
        <taxon>Volvocaceae</taxon>
        <taxon>Volvox</taxon>
    </lineage>
</organism>
<evidence type="ECO:0000313" key="5">
    <source>
        <dbReference type="Proteomes" id="UP000747110"/>
    </source>
</evidence>
<evidence type="ECO:0000313" key="2">
    <source>
        <dbReference type="EMBL" id="GIL86461.1"/>
    </source>
</evidence>
<name>A0A8J4CQD9_9CHLO</name>
<reference evidence="2" key="1">
    <citation type="journal article" date="2021" name="Proc. Natl. Acad. Sci. U.S.A.">
        <title>Three genomes in the algal genus Volvox reveal the fate of a haploid sex-determining region after a transition to homothallism.</title>
        <authorList>
            <person name="Yamamoto K."/>
            <person name="Hamaji T."/>
            <person name="Kawai-Toyooka H."/>
            <person name="Matsuzaki R."/>
            <person name="Takahashi F."/>
            <person name="Nishimura Y."/>
            <person name="Kawachi M."/>
            <person name="Noguchi H."/>
            <person name="Minakuchi Y."/>
            <person name="Umen J.G."/>
            <person name="Toyoda A."/>
            <person name="Nozaki H."/>
        </authorList>
    </citation>
    <scope>NUCLEOTIDE SEQUENCE</scope>
    <source>
        <strain evidence="3">NIES-3785</strain>
        <strain evidence="2">NIES-3786</strain>
    </source>
</reference>
<protein>
    <submittedName>
        <fullName evidence="2">Uncharacterized protein</fullName>
    </submittedName>
</protein>
<proteinExistence type="predicted"/>
<dbReference type="OrthoDB" id="552990at2759"/>
<dbReference type="EMBL" id="BNCQ01000024">
    <property type="protein sequence ID" value="GIM07535.1"/>
    <property type="molecule type" value="Genomic_DNA"/>
</dbReference>
<evidence type="ECO:0000256" key="1">
    <source>
        <dbReference type="SAM" id="SignalP"/>
    </source>
</evidence>
<evidence type="ECO:0000313" key="4">
    <source>
        <dbReference type="EMBL" id="GIM07535.1"/>
    </source>
</evidence>
<comment type="caution">
    <text evidence="2">The sequence shown here is derived from an EMBL/GenBank/DDBJ whole genome shotgun (WGS) entry which is preliminary data.</text>
</comment>
<accession>A0A8J4CQD9</accession>
<feature type="signal peptide" evidence="1">
    <location>
        <begin position="1"/>
        <end position="25"/>
    </location>
</feature>
<evidence type="ECO:0000313" key="3">
    <source>
        <dbReference type="EMBL" id="GIM07530.1"/>
    </source>
</evidence>
<dbReference type="PANTHER" id="PTHR15678">
    <property type="entry name" value="ANTIGEN MLAA-22-RELATED"/>
    <property type="match status" value="1"/>
</dbReference>
<dbReference type="EMBL" id="BNCP01000036">
    <property type="protein sequence ID" value="GIL86461.1"/>
    <property type="molecule type" value="Genomic_DNA"/>
</dbReference>
<dbReference type="EMBL" id="BNCQ01000024">
    <property type="protein sequence ID" value="GIM07530.1"/>
    <property type="molecule type" value="Genomic_DNA"/>
</dbReference>
<sequence>MPMCCSCRMCRAFRTFCVQAAVVVALPGCNGGHKVAEAVIVRVDSPASDGVTFGRIVAVSLAAAASDLQVCVAGCGDLFSPALTCGQAAVSGWIIRARQLSAPPRSIIEHWPVGRYHSAPVATPMRFSRPNMKTYTDLRVVADGVAAAFGTAMEPVLAQDTHCVTILCRMRLCRWYLWTHRCLPEERRLLGTLVSRMWKGMFSQRQILNPGVAGELSAGALGGCSRCSCFADTRRRTARPGAEQLLGGIPWRRRLFTGHWDQTKRLHDVTFANTK</sequence>
<dbReference type="Proteomes" id="UP000722791">
    <property type="component" value="Unassembled WGS sequence"/>
</dbReference>
<keyword evidence="5" id="KW-1185">Reference proteome</keyword>